<reference evidence="3 4" key="1">
    <citation type="submission" date="2019-02" db="EMBL/GenBank/DDBJ databases">
        <title>Deep-cultivation of Planctomycetes and their phenomic and genomic characterization uncovers novel biology.</title>
        <authorList>
            <person name="Wiegand S."/>
            <person name="Jogler M."/>
            <person name="Boedeker C."/>
            <person name="Pinto D."/>
            <person name="Vollmers J."/>
            <person name="Rivas-Marin E."/>
            <person name="Kohn T."/>
            <person name="Peeters S.H."/>
            <person name="Heuer A."/>
            <person name="Rast P."/>
            <person name="Oberbeckmann S."/>
            <person name="Bunk B."/>
            <person name="Jeske O."/>
            <person name="Meyerdierks A."/>
            <person name="Storesund J.E."/>
            <person name="Kallscheuer N."/>
            <person name="Luecker S."/>
            <person name="Lage O.M."/>
            <person name="Pohl T."/>
            <person name="Merkel B.J."/>
            <person name="Hornburger P."/>
            <person name="Mueller R.-W."/>
            <person name="Bruemmer F."/>
            <person name="Labrenz M."/>
            <person name="Spormann A.M."/>
            <person name="Op Den Camp H."/>
            <person name="Overmann J."/>
            <person name="Amann R."/>
            <person name="Jetten M.S.M."/>
            <person name="Mascher T."/>
            <person name="Medema M.H."/>
            <person name="Devos D.P."/>
            <person name="Kaster A.-K."/>
            <person name="Ovreas L."/>
            <person name="Rohde M."/>
            <person name="Galperin M.Y."/>
            <person name="Jogler C."/>
        </authorList>
    </citation>
    <scope>NUCLEOTIDE SEQUENCE [LARGE SCALE GENOMIC DNA]</scope>
    <source>
        <strain evidence="3 4">Pla123a</strain>
    </source>
</reference>
<dbReference type="InterPro" id="IPR016024">
    <property type="entry name" value="ARM-type_fold"/>
</dbReference>
<comment type="caution">
    <text evidence="3">The sequence shown here is derived from an EMBL/GenBank/DDBJ whole genome shotgun (WGS) entry which is preliminary data.</text>
</comment>
<feature type="compositionally biased region" description="Basic and acidic residues" evidence="1">
    <location>
        <begin position="538"/>
        <end position="551"/>
    </location>
</feature>
<accession>A0A5C5YTL3</accession>
<feature type="signal peptide" evidence="2">
    <location>
        <begin position="1"/>
        <end position="22"/>
    </location>
</feature>
<evidence type="ECO:0000313" key="4">
    <source>
        <dbReference type="Proteomes" id="UP000318478"/>
    </source>
</evidence>
<sequence length="558" mass="57408" precursor="true">MMRPLLIAIAACACLVCVPLRAANSTYETIDDLGFSQQDAAGEKLVGYLDSEDSQQRWRAARALGNLGYKPAVDQLAGLLGDDDPVVQVHAMIALTRIGDVSPGVVEAIMEKVASSDERVARTALQTLKRLKPGPEKLAAALEKVLESDDQAVMSHALDALIEAGGAATPLLERALENEKSAYWAALAIEQIGPDCAGACNGLTKVLLRSQDDATLQQALLALAALGESAHQAAPAVQKVAAETKSDAVRIAACYALGNLGDSSATDLLRRLASQGGEFQQLVATWSIAKLHPDDPAAEKQAVGLLTKALASDRPEVREAAATGLSKLDAPVEVVAPALLSALESADAAQQSNIAAALASLGPKALDRAIAALDKPQFTDIAIEVLGRMGPDAEPAAEALAAKLEGASNEQRTRVQFALGAIGPGAESAAAQIAAGLASDDPAVRQSALFALRQTGGGADARDQVAAFMKSSSDDFEKLAAAWTLARLEPSGEQLATLASVLKEGLGNSEPQARIETIDAIASLGPAALPLKAAVEKAAESDSNSDVREAAEGVAAGL</sequence>
<dbReference type="Gene3D" id="1.25.10.10">
    <property type="entry name" value="Leucine-rich Repeat Variant"/>
    <property type="match status" value="3"/>
</dbReference>
<evidence type="ECO:0000313" key="3">
    <source>
        <dbReference type="EMBL" id="TWT78096.1"/>
    </source>
</evidence>
<dbReference type="PANTHER" id="PTHR12697">
    <property type="entry name" value="PBS LYASE HEAT-LIKE PROTEIN"/>
    <property type="match status" value="1"/>
</dbReference>
<keyword evidence="4" id="KW-1185">Reference proteome</keyword>
<dbReference type="InterPro" id="IPR011989">
    <property type="entry name" value="ARM-like"/>
</dbReference>
<dbReference type="PANTHER" id="PTHR12697:SF5">
    <property type="entry name" value="DEOXYHYPUSINE HYDROXYLASE"/>
    <property type="match status" value="1"/>
</dbReference>
<keyword evidence="2" id="KW-0732">Signal</keyword>
<proteinExistence type="predicted"/>
<dbReference type="InterPro" id="IPR004155">
    <property type="entry name" value="PBS_lyase_HEAT"/>
</dbReference>
<dbReference type="SUPFAM" id="SSF48371">
    <property type="entry name" value="ARM repeat"/>
    <property type="match status" value="2"/>
</dbReference>
<gene>
    <name evidence="3" type="ORF">Pla123a_08850</name>
</gene>
<evidence type="ECO:0000256" key="1">
    <source>
        <dbReference type="SAM" id="MobiDB-lite"/>
    </source>
</evidence>
<dbReference type="Pfam" id="PF13646">
    <property type="entry name" value="HEAT_2"/>
    <property type="match status" value="2"/>
</dbReference>
<feature type="region of interest" description="Disordered" evidence="1">
    <location>
        <begin position="538"/>
        <end position="558"/>
    </location>
</feature>
<dbReference type="AlphaFoldDB" id="A0A5C5YTL3"/>
<name>A0A5C5YTL3_9BACT</name>
<dbReference type="GO" id="GO:0016491">
    <property type="term" value="F:oxidoreductase activity"/>
    <property type="evidence" value="ECO:0007669"/>
    <property type="project" value="TreeGrafter"/>
</dbReference>
<organism evidence="3 4">
    <name type="scientific">Posidoniimonas polymericola</name>
    <dbReference type="NCBI Taxonomy" id="2528002"/>
    <lineage>
        <taxon>Bacteria</taxon>
        <taxon>Pseudomonadati</taxon>
        <taxon>Planctomycetota</taxon>
        <taxon>Planctomycetia</taxon>
        <taxon>Pirellulales</taxon>
        <taxon>Lacipirellulaceae</taxon>
        <taxon>Posidoniimonas</taxon>
    </lineage>
</organism>
<dbReference type="Proteomes" id="UP000318478">
    <property type="component" value="Unassembled WGS sequence"/>
</dbReference>
<dbReference type="RefSeq" id="WP_146584336.1">
    <property type="nucleotide sequence ID" value="NZ_SJPO01000002.1"/>
</dbReference>
<dbReference type="SMART" id="SM00567">
    <property type="entry name" value="EZ_HEAT"/>
    <property type="match status" value="9"/>
</dbReference>
<feature type="chain" id="PRO_5023013648" evidence="2">
    <location>
        <begin position="23"/>
        <end position="558"/>
    </location>
</feature>
<dbReference type="OrthoDB" id="247405at2"/>
<protein>
    <submittedName>
        <fullName evidence="3">HEAT repeat protein</fullName>
    </submittedName>
</protein>
<evidence type="ECO:0000256" key="2">
    <source>
        <dbReference type="SAM" id="SignalP"/>
    </source>
</evidence>
<dbReference type="EMBL" id="SJPO01000002">
    <property type="protein sequence ID" value="TWT78096.1"/>
    <property type="molecule type" value="Genomic_DNA"/>
</dbReference>